<name>A0A4R6YA68_9BURK</name>
<reference evidence="3 4" key="1">
    <citation type="submission" date="2019-03" db="EMBL/GenBank/DDBJ databases">
        <title>Genomic Encyclopedia of Type Strains, Phase IV (KMG-IV): sequencing the most valuable type-strain genomes for metagenomic binning, comparative biology and taxonomic classification.</title>
        <authorList>
            <person name="Goeker M."/>
        </authorList>
    </citation>
    <scope>NUCLEOTIDE SEQUENCE [LARGE SCALE GENOMIC DNA]</scope>
    <source>
        <strain evidence="3 4">DSM 102852</strain>
    </source>
</reference>
<accession>A0A4R6YA68</accession>
<keyword evidence="1" id="KW-0472">Membrane</keyword>
<evidence type="ECO:0000256" key="1">
    <source>
        <dbReference type="SAM" id="Phobius"/>
    </source>
</evidence>
<protein>
    <submittedName>
        <fullName evidence="3">Putative tricarboxylic transport membrane protein</fullName>
    </submittedName>
</protein>
<keyword evidence="1" id="KW-0812">Transmembrane</keyword>
<dbReference type="OrthoDB" id="9130924at2"/>
<feature type="transmembrane region" description="Helical" evidence="1">
    <location>
        <begin position="85"/>
        <end position="116"/>
    </location>
</feature>
<evidence type="ECO:0000259" key="2">
    <source>
        <dbReference type="Pfam" id="PF07331"/>
    </source>
</evidence>
<feature type="transmembrane region" description="Helical" evidence="1">
    <location>
        <begin position="44"/>
        <end position="61"/>
    </location>
</feature>
<dbReference type="InterPro" id="IPR009936">
    <property type="entry name" value="DUF1468"/>
</dbReference>
<dbReference type="Pfam" id="PF07331">
    <property type="entry name" value="TctB"/>
    <property type="match status" value="1"/>
</dbReference>
<sequence>MSRRSDFIASLCFFLTGAFFVVASSHLADNVIGGAVTPATFPKAFGALLCFLSVILLLETLKKKATESKQQHTQHAEDEKYHRRFFIILSSMVLYILLIEPLGFIISTFLFLVVSFQAMERGNIGKTVAIAGGFSLVLYFVFIKLLEASVQSWPSFLS</sequence>
<organism evidence="3 4">
    <name type="scientific">Hydromonas duriensis</name>
    <dbReference type="NCBI Taxonomy" id="1527608"/>
    <lineage>
        <taxon>Bacteria</taxon>
        <taxon>Pseudomonadati</taxon>
        <taxon>Pseudomonadota</taxon>
        <taxon>Betaproteobacteria</taxon>
        <taxon>Burkholderiales</taxon>
        <taxon>Burkholderiaceae</taxon>
        <taxon>Hydromonas</taxon>
    </lineage>
</organism>
<evidence type="ECO:0000313" key="3">
    <source>
        <dbReference type="EMBL" id="TDR32367.1"/>
    </source>
</evidence>
<dbReference type="EMBL" id="SNZE01000004">
    <property type="protein sequence ID" value="TDR32367.1"/>
    <property type="molecule type" value="Genomic_DNA"/>
</dbReference>
<gene>
    <name evidence="3" type="ORF">DFR44_10486</name>
</gene>
<dbReference type="RefSeq" id="WP_133619231.1">
    <property type="nucleotide sequence ID" value="NZ_SNZE01000004.1"/>
</dbReference>
<keyword evidence="1" id="KW-1133">Transmembrane helix</keyword>
<keyword evidence="4" id="KW-1185">Reference proteome</keyword>
<dbReference type="Proteomes" id="UP000294480">
    <property type="component" value="Unassembled WGS sequence"/>
</dbReference>
<dbReference type="AlphaFoldDB" id="A0A4R6YA68"/>
<feature type="domain" description="DUF1468" evidence="2">
    <location>
        <begin position="8"/>
        <end position="147"/>
    </location>
</feature>
<comment type="caution">
    <text evidence="3">The sequence shown here is derived from an EMBL/GenBank/DDBJ whole genome shotgun (WGS) entry which is preliminary data.</text>
</comment>
<proteinExistence type="predicted"/>
<evidence type="ECO:0000313" key="4">
    <source>
        <dbReference type="Proteomes" id="UP000294480"/>
    </source>
</evidence>
<feature type="transmembrane region" description="Helical" evidence="1">
    <location>
        <begin position="128"/>
        <end position="146"/>
    </location>
</feature>